<gene>
    <name evidence="1" type="ORF">NKI81_07905</name>
</gene>
<keyword evidence="2" id="KW-1185">Reference proteome</keyword>
<evidence type="ECO:0000313" key="1">
    <source>
        <dbReference type="EMBL" id="MER9283886.1"/>
    </source>
</evidence>
<proteinExistence type="predicted"/>
<protein>
    <submittedName>
        <fullName evidence="1">MoaD/ThiS family protein</fullName>
    </submittedName>
</protein>
<dbReference type="Proteomes" id="UP001480082">
    <property type="component" value="Unassembled WGS sequence"/>
</dbReference>
<evidence type="ECO:0000313" key="2">
    <source>
        <dbReference type="Proteomes" id="UP001480082"/>
    </source>
</evidence>
<comment type="caution">
    <text evidence="1">The sequence shown here is derived from an EMBL/GenBank/DDBJ whole genome shotgun (WGS) entry which is preliminary data.</text>
</comment>
<dbReference type="EMBL" id="JAMYRI010000004">
    <property type="protein sequence ID" value="MER9283886.1"/>
    <property type="molecule type" value="Genomic_DNA"/>
</dbReference>
<sequence>MVEVTLWGALSQLAGGKTKVEVEARDIRELFRKLAEQYPALEPLIEKGIAVAIDGVIYRDTWAKKLPPGAEIFLLPRLAGG</sequence>
<accession>A0ACC6SVU1</accession>
<reference evidence="1 2" key="1">
    <citation type="journal article" date="2024" name="Proc. Natl. Acad. Sci. U.S.A.">
        <title>The evolutionary genomics of adaptation to stress in wild rhizobium bacteria.</title>
        <authorList>
            <person name="Kehlet-Delgado H."/>
            <person name="Montoya A.P."/>
            <person name="Jensen K.T."/>
            <person name="Wendlandt C.E."/>
            <person name="Dexheimer C."/>
            <person name="Roberts M."/>
            <person name="Torres Martinez L."/>
            <person name="Friesen M.L."/>
            <person name="Griffitts J.S."/>
            <person name="Porter S.S."/>
        </authorList>
    </citation>
    <scope>NUCLEOTIDE SEQUENCE [LARGE SCALE GENOMIC DNA]</scope>
    <source>
        <strain evidence="1 2">M0468</strain>
    </source>
</reference>
<organism evidence="1 2">
    <name type="scientific">Mesorhizobium australicum</name>
    <dbReference type="NCBI Taxonomy" id="536018"/>
    <lineage>
        <taxon>Bacteria</taxon>
        <taxon>Pseudomonadati</taxon>
        <taxon>Pseudomonadota</taxon>
        <taxon>Alphaproteobacteria</taxon>
        <taxon>Hyphomicrobiales</taxon>
        <taxon>Phyllobacteriaceae</taxon>
        <taxon>Mesorhizobium</taxon>
    </lineage>
</organism>
<name>A0ACC6SVU1_9HYPH</name>